<feature type="compositionally biased region" description="Low complexity" evidence="1">
    <location>
        <begin position="74"/>
        <end position="85"/>
    </location>
</feature>
<comment type="caution">
    <text evidence="2">The sequence shown here is derived from an EMBL/GenBank/DDBJ whole genome shotgun (WGS) entry which is preliminary data.</text>
</comment>
<accession>A0A2P6MS43</accession>
<evidence type="ECO:0000313" key="3">
    <source>
        <dbReference type="Proteomes" id="UP000241769"/>
    </source>
</evidence>
<protein>
    <submittedName>
        <fullName evidence="2">Uncharacterized protein</fullName>
    </submittedName>
</protein>
<feature type="region of interest" description="Disordered" evidence="1">
    <location>
        <begin position="1"/>
        <end position="41"/>
    </location>
</feature>
<feature type="compositionally biased region" description="Basic and acidic residues" evidence="1">
    <location>
        <begin position="63"/>
        <end position="73"/>
    </location>
</feature>
<feature type="compositionally biased region" description="Polar residues" evidence="1">
    <location>
        <begin position="53"/>
        <end position="62"/>
    </location>
</feature>
<dbReference type="Proteomes" id="UP000241769">
    <property type="component" value="Unassembled WGS sequence"/>
</dbReference>
<proteinExistence type="predicted"/>
<gene>
    <name evidence="2" type="ORF">PROFUN_12520</name>
</gene>
<keyword evidence="3" id="KW-1185">Reference proteome</keyword>
<sequence>MPHHPHDSQRYHNTENEASNNSDTTHDRHGEKAQKSTAINDATPTLQMAENLSAAKSASVNRNDSHNSPDTKARTSSSTTTSTRSTRSTSIFSTCCSDMSDPRSTVFTWYMNGDIQAWVITSTLTLGDVIFQQCIRLHTRSVSHLESLVASLTKLFSRKTESDQGRQANHYLIESLLDASPKENLQARFAVIYTSPINTPDHVFITESIHTTMIHHTQT</sequence>
<evidence type="ECO:0000256" key="1">
    <source>
        <dbReference type="SAM" id="MobiDB-lite"/>
    </source>
</evidence>
<feature type="compositionally biased region" description="Basic and acidic residues" evidence="1">
    <location>
        <begin position="1"/>
        <end position="15"/>
    </location>
</feature>
<dbReference type="AlphaFoldDB" id="A0A2P6MS43"/>
<reference evidence="2 3" key="1">
    <citation type="journal article" date="2018" name="Genome Biol. Evol.">
        <title>Multiple Roots of Fruiting Body Formation in Amoebozoa.</title>
        <authorList>
            <person name="Hillmann F."/>
            <person name="Forbes G."/>
            <person name="Novohradska S."/>
            <person name="Ferling I."/>
            <person name="Riege K."/>
            <person name="Groth M."/>
            <person name="Westermann M."/>
            <person name="Marz M."/>
            <person name="Spaller T."/>
            <person name="Winckler T."/>
            <person name="Schaap P."/>
            <person name="Glockner G."/>
        </authorList>
    </citation>
    <scope>NUCLEOTIDE SEQUENCE [LARGE SCALE GENOMIC DNA]</scope>
    <source>
        <strain evidence="2 3">Jena</strain>
    </source>
</reference>
<organism evidence="2 3">
    <name type="scientific">Planoprotostelium fungivorum</name>
    <dbReference type="NCBI Taxonomy" id="1890364"/>
    <lineage>
        <taxon>Eukaryota</taxon>
        <taxon>Amoebozoa</taxon>
        <taxon>Evosea</taxon>
        <taxon>Variosea</taxon>
        <taxon>Cavosteliida</taxon>
        <taxon>Cavosteliaceae</taxon>
        <taxon>Planoprotostelium</taxon>
    </lineage>
</organism>
<feature type="compositionally biased region" description="Basic and acidic residues" evidence="1">
    <location>
        <begin position="24"/>
        <end position="34"/>
    </location>
</feature>
<feature type="region of interest" description="Disordered" evidence="1">
    <location>
        <begin position="53"/>
        <end position="85"/>
    </location>
</feature>
<dbReference type="InParanoid" id="A0A2P6MS43"/>
<dbReference type="EMBL" id="MDYQ01000460">
    <property type="protein sequence ID" value="PRP74506.1"/>
    <property type="molecule type" value="Genomic_DNA"/>
</dbReference>
<evidence type="ECO:0000313" key="2">
    <source>
        <dbReference type="EMBL" id="PRP74506.1"/>
    </source>
</evidence>
<name>A0A2P6MS43_9EUKA</name>